<dbReference type="STRING" id="109280.ENSHCOP00000026849"/>
<feature type="signal peptide" evidence="1">
    <location>
        <begin position="1"/>
        <end position="16"/>
    </location>
</feature>
<protein>
    <submittedName>
        <fullName evidence="2">Uncharacterized protein</fullName>
    </submittedName>
</protein>
<keyword evidence="1" id="KW-0732">Signal</keyword>
<reference evidence="2" key="2">
    <citation type="submission" date="2025-09" db="UniProtKB">
        <authorList>
            <consortium name="Ensembl"/>
        </authorList>
    </citation>
    <scope>IDENTIFICATION</scope>
</reference>
<feature type="chain" id="PRO_5018524917" evidence="1">
    <location>
        <begin position="17"/>
        <end position="149"/>
    </location>
</feature>
<accession>A0A3Q2Z7M9</accession>
<keyword evidence="3" id="KW-1185">Reference proteome</keyword>
<proteinExistence type="predicted"/>
<organism evidence="2 3">
    <name type="scientific">Hippocampus comes</name>
    <name type="common">Tiger tail seahorse</name>
    <dbReference type="NCBI Taxonomy" id="109280"/>
    <lineage>
        <taxon>Eukaryota</taxon>
        <taxon>Metazoa</taxon>
        <taxon>Chordata</taxon>
        <taxon>Craniata</taxon>
        <taxon>Vertebrata</taxon>
        <taxon>Euteleostomi</taxon>
        <taxon>Actinopterygii</taxon>
        <taxon>Neopterygii</taxon>
        <taxon>Teleostei</taxon>
        <taxon>Neoteleostei</taxon>
        <taxon>Acanthomorphata</taxon>
        <taxon>Syngnathiaria</taxon>
        <taxon>Syngnathiformes</taxon>
        <taxon>Syngnathoidei</taxon>
        <taxon>Syngnathidae</taxon>
        <taxon>Hippocampus</taxon>
    </lineage>
</organism>
<evidence type="ECO:0000313" key="2">
    <source>
        <dbReference type="Ensembl" id="ENSHCOP00000026849.1"/>
    </source>
</evidence>
<dbReference type="GeneTree" id="ENSGT01150000289199"/>
<dbReference type="Proteomes" id="UP000264820">
    <property type="component" value="Unplaced"/>
</dbReference>
<sequence>MKVVLVHPCLASLASAAPSVFHYLPHFGSCRQLMPPPQVECPERKSHTNKPALMFSNPPPPPPFFSCTHSPHGFIKYCLPQPPGRQSVEVEYTLIFNPAAPADVPSVVDAPAEIAAVDAAAVDAPPTSRKAAEGTVGEVAAEAAAPPAA</sequence>
<evidence type="ECO:0000313" key="3">
    <source>
        <dbReference type="Proteomes" id="UP000264820"/>
    </source>
</evidence>
<evidence type="ECO:0000256" key="1">
    <source>
        <dbReference type="SAM" id="SignalP"/>
    </source>
</evidence>
<dbReference type="AlphaFoldDB" id="A0A3Q2Z7M9"/>
<reference evidence="2" key="1">
    <citation type="submission" date="2025-08" db="UniProtKB">
        <authorList>
            <consortium name="Ensembl"/>
        </authorList>
    </citation>
    <scope>IDENTIFICATION</scope>
</reference>
<dbReference type="Ensembl" id="ENSHCOT00000027795.1">
    <property type="protein sequence ID" value="ENSHCOP00000026849.1"/>
    <property type="gene ID" value="ENSHCOG00000018166.1"/>
</dbReference>
<name>A0A3Q2Z7M9_HIPCM</name>